<keyword evidence="2" id="KW-0808">Transferase</keyword>
<reference evidence="2 3" key="1">
    <citation type="submission" date="2020-04" db="EMBL/GenBank/DDBJ databases">
        <authorList>
            <person name="Zhang R."/>
            <person name="Schippers A."/>
        </authorList>
    </citation>
    <scope>NUCLEOTIDE SEQUENCE [LARGE SCALE GENOMIC DNA]</scope>
    <source>
        <strain evidence="2 3">DSM 109850</strain>
    </source>
</reference>
<dbReference type="Pfam" id="PF13302">
    <property type="entry name" value="Acetyltransf_3"/>
    <property type="match status" value="1"/>
</dbReference>
<dbReference type="PANTHER" id="PTHR43792">
    <property type="entry name" value="GNAT FAMILY, PUTATIVE (AFU_ORTHOLOGUE AFUA_3G00765)-RELATED-RELATED"/>
    <property type="match status" value="1"/>
</dbReference>
<dbReference type="InterPro" id="IPR000182">
    <property type="entry name" value="GNAT_dom"/>
</dbReference>
<dbReference type="InterPro" id="IPR016181">
    <property type="entry name" value="Acyl_CoA_acyltransferase"/>
</dbReference>
<keyword evidence="3" id="KW-1185">Reference proteome</keyword>
<proteinExistence type="predicted"/>
<sequence>MGQPPKNLSRGHLLFRPIDLGEDSTPWFKATQDPAMYVWTGNPVPASLVEARRVLENYQTHPDIYAWCVRDLEHDDMIGVWWIGVPYREEGTTRSFDAQRIFRRYWRTGRTQAARRIIYDYVFQELGIDEMRAAAWADNRNSCLSMEAAGFHLADERHRWNPKHGVMMREREYVLTRENWRDRPKKWVDWRLPHDV</sequence>
<dbReference type="InterPro" id="IPR051531">
    <property type="entry name" value="N-acetyltransferase"/>
</dbReference>
<evidence type="ECO:0000313" key="2">
    <source>
        <dbReference type="EMBL" id="NMP23132.1"/>
    </source>
</evidence>
<dbReference type="SUPFAM" id="SSF55729">
    <property type="entry name" value="Acyl-CoA N-acyltransferases (Nat)"/>
    <property type="match status" value="1"/>
</dbReference>
<dbReference type="Gene3D" id="3.40.630.30">
    <property type="match status" value="1"/>
</dbReference>
<dbReference type="Proteomes" id="UP000533476">
    <property type="component" value="Unassembled WGS sequence"/>
</dbReference>
<dbReference type="EMBL" id="JABBVZ010000041">
    <property type="protein sequence ID" value="NMP23132.1"/>
    <property type="molecule type" value="Genomic_DNA"/>
</dbReference>
<accession>A0A7Y0Q321</accession>
<dbReference type="GO" id="GO:0016747">
    <property type="term" value="F:acyltransferase activity, transferring groups other than amino-acyl groups"/>
    <property type="evidence" value="ECO:0007669"/>
    <property type="project" value="InterPro"/>
</dbReference>
<dbReference type="RefSeq" id="WP_169100120.1">
    <property type="nucleotide sequence ID" value="NZ_JABBVZ010000041.1"/>
</dbReference>
<dbReference type="AlphaFoldDB" id="A0A7Y0Q321"/>
<comment type="caution">
    <text evidence="2">The sequence shown here is derived from an EMBL/GenBank/DDBJ whole genome shotgun (WGS) entry which is preliminary data.</text>
</comment>
<evidence type="ECO:0000259" key="1">
    <source>
        <dbReference type="Pfam" id="PF13302"/>
    </source>
</evidence>
<protein>
    <submittedName>
        <fullName evidence="2">GNAT family N-acetyltransferase</fullName>
    </submittedName>
</protein>
<organism evidence="2 3">
    <name type="scientific">Sulfobacillus harzensis</name>
    <dbReference type="NCBI Taxonomy" id="2729629"/>
    <lineage>
        <taxon>Bacteria</taxon>
        <taxon>Bacillati</taxon>
        <taxon>Bacillota</taxon>
        <taxon>Clostridia</taxon>
        <taxon>Eubacteriales</taxon>
        <taxon>Clostridiales Family XVII. Incertae Sedis</taxon>
        <taxon>Sulfobacillus</taxon>
    </lineage>
</organism>
<dbReference type="PANTHER" id="PTHR43792:SF1">
    <property type="entry name" value="N-ACETYLTRANSFERASE DOMAIN-CONTAINING PROTEIN"/>
    <property type="match status" value="1"/>
</dbReference>
<gene>
    <name evidence="2" type="ORF">HIJ39_12355</name>
</gene>
<evidence type="ECO:0000313" key="3">
    <source>
        <dbReference type="Proteomes" id="UP000533476"/>
    </source>
</evidence>
<feature type="domain" description="N-acetyltransferase" evidence="1">
    <location>
        <begin position="13"/>
        <end position="152"/>
    </location>
</feature>
<name>A0A7Y0Q321_9FIRM</name>